<evidence type="ECO:0000313" key="7">
    <source>
        <dbReference type="Proteomes" id="UP001497444"/>
    </source>
</evidence>
<dbReference type="PROSITE" id="PS51292">
    <property type="entry name" value="ZF_RING_CH"/>
    <property type="match status" value="1"/>
</dbReference>
<dbReference type="SUPFAM" id="SSF57850">
    <property type="entry name" value="RING/U-box"/>
    <property type="match status" value="1"/>
</dbReference>
<dbReference type="InterPro" id="IPR011016">
    <property type="entry name" value="Znf_RING-CH"/>
</dbReference>
<keyword evidence="7" id="KW-1185">Reference proteome</keyword>
<proteinExistence type="predicted"/>
<evidence type="ECO:0000259" key="5">
    <source>
        <dbReference type="PROSITE" id="PS51292"/>
    </source>
</evidence>
<dbReference type="InterPro" id="IPR013083">
    <property type="entry name" value="Znf_RING/FYVE/PHD"/>
</dbReference>
<evidence type="ECO:0000256" key="4">
    <source>
        <dbReference type="SAM" id="Phobius"/>
    </source>
</evidence>
<dbReference type="Pfam" id="PF12906">
    <property type="entry name" value="RINGv"/>
    <property type="match status" value="1"/>
</dbReference>
<organism evidence="6 7">
    <name type="scientific">Sphagnum jensenii</name>
    <dbReference type="NCBI Taxonomy" id="128206"/>
    <lineage>
        <taxon>Eukaryota</taxon>
        <taxon>Viridiplantae</taxon>
        <taxon>Streptophyta</taxon>
        <taxon>Embryophyta</taxon>
        <taxon>Bryophyta</taxon>
        <taxon>Sphagnophytina</taxon>
        <taxon>Sphagnopsida</taxon>
        <taxon>Sphagnales</taxon>
        <taxon>Sphagnaceae</taxon>
        <taxon>Sphagnum</taxon>
    </lineage>
</organism>
<accession>A0ABP0W482</accession>
<keyword evidence="3" id="KW-0862">Zinc</keyword>
<evidence type="ECO:0000256" key="3">
    <source>
        <dbReference type="ARBA" id="ARBA00022833"/>
    </source>
</evidence>
<evidence type="ECO:0000313" key="6">
    <source>
        <dbReference type="EMBL" id="CAK9261359.1"/>
    </source>
</evidence>
<keyword evidence="1" id="KW-0479">Metal-binding</keyword>
<evidence type="ECO:0000256" key="1">
    <source>
        <dbReference type="ARBA" id="ARBA00022723"/>
    </source>
</evidence>
<keyword evidence="4" id="KW-1133">Transmembrane helix</keyword>
<gene>
    <name evidence="6" type="ORF">CSSPJE1EN1_LOCUS6837</name>
</gene>
<keyword evidence="4" id="KW-0812">Transmembrane</keyword>
<sequence>MSRTSESSSASELDLQVIVPVGRVQFTSMDESNALPDHITLHAHTDDAEYHHPVPAEATSTTCENTSVSCCTDIVAETFSGRILDSGLHQQIRPQCRICKEEEKDVQGDPILELGCKCSADSGSGLGLAHRSCAVMWFSGKRVRRSVAYEQLTCEVCKCNLAPTISRIVCQHSRSTPVLEYNFVDPVPDHMIMLDVDQLSVGTTAAVQLHSDSWKLWVALLYFVLLLLVIGSHFFTLQVKTHGT</sequence>
<dbReference type="Proteomes" id="UP001497444">
    <property type="component" value="Chromosome 14"/>
</dbReference>
<feature type="domain" description="RING-CH-type" evidence="5">
    <location>
        <begin position="88"/>
        <end position="164"/>
    </location>
</feature>
<dbReference type="EMBL" id="OZ020109">
    <property type="protein sequence ID" value="CAK9261359.1"/>
    <property type="molecule type" value="Genomic_DNA"/>
</dbReference>
<protein>
    <recommendedName>
        <fullName evidence="5">RING-CH-type domain-containing protein</fullName>
    </recommendedName>
</protein>
<keyword evidence="4" id="KW-0472">Membrane</keyword>
<keyword evidence="2" id="KW-0863">Zinc-finger</keyword>
<dbReference type="PANTHER" id="PTHR46214:SF8">
    <property type="entry name" value="RING_FYVE_PHD ZINC FINGER SUPERFAMILY PROTEIN"/>
    <property type="match status" value="1"/>
</dbReference>
<dbReference type="Gene3D" id="3.30.40.10">
    <property type="entry name" value="Zinc/RING finger domain, C3HC4 (zinc finger)"/>
    <property type="match status" value="1"/>
</dbReference>
<dbReference type="SMART" id="SM00744">
    <property type="entry name" value="RINGv"/>
    <property type="match status" value="1"/>
</dbReference>
<evidence type="ECO:0000256" key="2">
    <source>
        <dbReference type="ARBA" id="ARBA00022771"/>
    </source>
</evidence>
<reference evidence="6" key="1">
    <citation type="submission" date="2024-02" db="EMBL/GenBank/DDBJ databases">
        <authorList>
            <consortium name="ELIXIR-Norway"/>
            <consortium name="Elixir Norway"/>
        </authorList>
    </citation>
    <scope>NUCLEOTIDE SEQUENCE</scope>
</reference>
<name>A0ABP0W482_9BRYO</name>
<feature type="transmembrane region" description="Helical" evidence="4">
    <location>
        <begin position="216"/>
        <end position="235"/>
    </location>
</feature>
<dbReference type="PANTHER" id="PTHR46214">
    <property type="entry name" value="ZINC FINGER, RING-CH-TYPE"/>
    <property type="match status" value="1"/>
</dbReference>